<comment type="caution">
    <text evidence="1">The sequence shown here is derived from an EMBL/GenBank/DDBJ whole genome shotgun (WGS) entry which is preliminary data.</text>
</comment>
<organism evidence="1 2">
    <name type="scientific">Bauhinia variegata</name>
    <name type="common">Purple orchid tree</name>
    <name type="synonym">Phanera variegata</name>
    <dbReference type="NCBI Taxonomy" id="167791"/>
    <lineage>
        <taxon>Eukaryota</taxon>
        <taxon>Viridiplantae</taxon>
        <taxon>Streptophyta</taxon>
        <taxon>Embryophyta</taxon>
        <taxon>Tracheophyta</taxon>
        <taxon>Spermatophyta</taxon>
        <taxon>Magnoliopsida</taxon>
        <taxon>eudicotyledons</taxon>
        <taxon>Gunneridae</taxon>
        <taxon>Pentapetalae</taxon>
        <taxon>rosids</taxon>
        <taxon>fabids</taxon>
        <taxon>Fabales</taxon>
        <taxon>Fabaceae</taxon>
        <taxon>Cercidoideae</taxon>
        <taxon>Cercideae</taxon>
        <taxon>Bauhiniinae</taxon>
        <taxon>Bauhinia</taxon>
    </lineage>
</organism>
<sequence length="79" mass="8384">MASLILLFSELVRHHDLDLEALISTYPTSSCAAAAAAAKGSSTATNSLRNQSSKKSTQEAPPAMENPLESRVSVDLVWP</sequence>
<proteinExistence type="predicted"/>
<accession>A0ACB9PIW5</accession>
<keyword evidence="2" id="KW-1185">Reference proteome</keyword>
<protein>
    <submittedName>
        <fullName evidence="1">Uncharacterized protein</fullName>
    </submittedName>
</protein>
<dbReference type="Proteomes" id="UP000828941">
    <property type="component" value="Chromosome 4"/>
</dbReference>
<evidence type="ECO:0000313" key="1">
    <source>
        <dbReference type="EMBL" id="KAI4348478.1"/>
    </source>
</evidence>
<evidence type="ECO:0000313" key="2">
    <source>
        <dbReference type="Proteomes" id="UP000828941"/>
    </source>
</evidence>
<dbReference type="EMBL" id="CM039429">
    <property type="protein sequence ID" value="KAI4348478.1"/>
    <property type="molecule type" value="Genomic_DNA"/>
</dbReference>
<name>A0ACB9PIW5_BAUVA</name>
<reference evidence="1 2" key="1">
    <citation type="journal article" date="2022" name="DNA Res.">
        <title>Chromosomal-level genome assembly of the orchid tree Bauhinia variegata (Leguminosae; Cercidoideae) supports the allotetraploid origin hypothesis of Bauhinia.</title>
        <authorList>
            <person name="Zhong Y."/>
            <person name="Chen Y."/>
            <person name="Zheng D."/>
            <person name="Pang J."/>
            <person name="Liu Y."/>
            <person name="Luo S."/>
            <person name="Meng S."/>
            <person name="Qian L."/>
            <person name="Wei D."/>
            <person name="Dai S."/>
            <person name="Zhou R."/>
        </authorList>
    </citation>
    <scope>NUCLEOTIDE SEQUENCE [LARGE SCALE GENOMIC DNA]</scope>
    <source>
        <strain evidence="1">BV-YZ2020</strain>
    </source>
</reference>
<gene>
    <name evidence="1" type="ORF">L6164_009199</name>
</gene>